<protein>
    <submittedName>
        <fullName evidence="1">Uncharacterized protein</fullName>
    </submittedName>
</protein>
<name>A0ACB8Z1Q8_ARCLA</name>
<evidence type="ECO:0000313" key="2">
    <source>
        <dbReference type="Proteomes" id="UP001055879"/>
    </source>
</evidence>
<accession>A0ACB8Z1Q8</accession>
<reference evidence="1 2" key="2">
    <citation type="journal article" date="2022" name="Mol. Ecol. Resour.">
        <title>The genomes of chicory, endive, great burdock and yacon provide insights into Asteraceae paleo-polyploidization history and plant inulin production.</title>
        <authorList>
            <person name="Fan W."/>
            <person name="Wang S."/>
            <person name="Wang H."/>
            <person name="Wang A."/>
            <person name="Jiang F."/>
            <person name="Liu H."/>
            <person name="Zhao H."/>
            <person name="Xu D."/>
            <person name="Zhang Y."/>
        </authorList>
    </citation>
    <scope>NUCLEOTIDE SEQUENCE [LARGE SCALE GENOMIC DNA]</scope>
    <source>
        <strain evidence="2">cv. Niubang</strain>
    </source>
</reference>
<reference evidence="2" key="1">
    <citation type="journal article" date="2022" name="Mol. Ecol. Resour.">
        <title>The genomes of chicory, endive, great burdock and yacon provide insights into Asteraceae palaeo-polyploidization history and plant inulin production.</title>
        <authorList>
            <person name="Fan W."/>
            <person name="Wang S."/>
            <person name="Wang H."/>
            <person name="Wang A."/>
            <person name="Jiang F."/>
            <person name="Liu H."/>
            <person name="Zhao H."/>
            <person name="Xu D."/>
            <person name="Zhang Y."/>
        </authorList>
    </citation>
    <scope>NUCLEOTIDE SEQUENCE [LARGE SCALE GENOMIC DNA]</scope>
    <source>
        <strain evidence="2">cv. Niubang</strain>
    </source>
</reference>
<evidence type="ECO:0000313" key="1">
    <source>
        <dbReference type="EMBL" id="KAI3691670.1"/>
    </source>
</evidence>
<organism evidence="1 2">
    <name type="scientific">Arctium lappa</name>
    <name type="common">Greater burdock</name>
    <name type="synonym">Lappa major</name>
    <dbReference type="NCBI Taxonomy" id="4217"/>
    <lineage>
        <taxon>Eukaryota</taxon>
        <taxon>Viridiplantae</taxon>
        <taxon>Streptophyta</taxon>
        <taxon>Embryophyta</taxon>
        <taxon>Tracheophyta</taxon>
        <taxon>Spermatophyta</taxon>
        <taxon>Magnoliopsida</taxon>
        <taxon>eudicotyledons</taxon>
        <taxon>Gunneridae</taxon>
        <taxon>Pentapetalae</taxon>
        <taxon>asterids</taxon>
        <taxon>campanulids</taxon>
        <taxon>Asterales</taxon>
        <taxon>Asteraceae</taxon>
        <taxon>Carduoideae</taxon>
        <taxon>Cardueae</taxon>
        <taxon>Arctiinae</taxon>
        <taxon>Arctium</taxon>
    </lineage>
</organism>
<dbReference type="Proteomes" id="UP001055879">
    <property type="component" value="Linkage Group LG11"/>
</dbReference>
<keyword evidence="2" id="KW-1185">Reference proteome</keyword>
<sequence>MSYQSDTTQSNPILSYPILLCTVSYSIHITIIPLFLPIQNPKTPKHHIFSSLKMALSSSTITRTFF</sequence>
<proteinExistence type="predicted"/>
<dbReference type="EMBL" id="CM042057">
    <property type="protein sequence ID" value="KAI3691670.1"/>
    <property type="molecule type" value="Genomic_DNA"/>
</dbReference>
<comment type="caution">
    <text evidence="1">The sequence shown here is derived from an EMBL/GenBank/DDBJ whole genome shotgun (WGS) entry which is preliminary data.</text>
</comment>
<gene>
    <name evidence="1" type="ORF">L6452_31471</name>
</gene>